<reference evidence="7" key="1">
    <citation type="journal article" date="2014" name="Int. J. Syst. Evol. Microbiol.">
        <title>Complete genome sequence of Corynebacterium casei LMG S-19264T (=DSM 44701T), isolated from a smear-ripened cheese.</title>
        <authorList>
            <consortium name="US DOE Joint Genome Institute (JGI-PGF)"/>
            <person name="Walter F."/>
            <person name="Albersmeier A."/>
            <person name="Kalinowski J."/>
            <person name="Ruckert C."/>
        </authorList>
    </citation>
    <scope>NUCLEOTIDE SEQUENCE</scope>
    <source>
        <strain evidence="7">NBRC 108769</strain>
    </source>
</reference>
<protein>
    <submittedName>
        <fullName evidence="7">Polysaccharide biosynthesis protein</fullName>
    </submittedName>
</protein>
<feature type="transmembrane region" description="Helical" evidence="6">
    <location>
        <begin position="375"/>
        <end position="395"/>
    </location>
</feature>
<gene>
    <name evidence="7" type="ORF">GCM10007940_27050</name>
</gene>
<evidence type="ECO:0000313" key="7">
    <source>
        <dbReference type="EMBL" id="GLR18090.1"/>
    </source>
</evidence>
<sequence length="488" mass="54487">MSQVKKLAGETVIYGLGSILPKVLNFLLLAPYLTRVLDKENFGIHGILYAYVALLISLFTLRLETAYFRFATLEKDSKNAYASGFTTILIFSTLCAFLIFMNAQVIASWLTGPEDARYIRWFSLILLFDALAALPFARLRLENKAIKFSAIKIINVLVSAVLILSYLSVFPALENPGVLQGFPFYYSVGRELDYVFLANLVASIVVLVLLLPQLIKVRLHIDKALMKKMLMYSIPLILVGIAAAINQVFDRVFVSQLLPSADALETSGAYNGAAKVAVIMSLFATAFNYAAEPFFFKSFKDKDSTQLYAYVLKAFTIAGLVVFLTIAIFLDQAMLLIGKDYRGVSDIVPILLMAYLFLGIYYNISIWYKLKDKTYMGALIAITGAIITIMCNVILIPKIGYIGAAWSALICYIFMCIFAYTSGKRNLAIPYDIKNLSIYFLLAISFYFISLWIGQSGLHSIAQLVLKGLLVIAFMAYAFIKDRQLLKL</sequence>
<dbReference type="PANTHER" id="PTHR30250">
    <property type="entry name" value="PST FAMILY PREDICTED COLANIC ACID TRANSPORTER"/>
    <property type="match status" value="1"/>
</dbReference>
<accession>A0AA37WGS8</accession>
<dbReference type="InterPro" id="IPR002797">
    <property type="entry name" value="Polysacc_synth"/>
</dbReference>
<evidence type="ECO:0000256" key="3">
    <source>
        <dbReference type="ARBA" id="ARBA00022692"/>
    </source>
</evidence>
<feature type="transmembrane region" description="Helical" evidence="6">
    <location>
        <begin position="121"/>
        <end position="141"/>
    </location>
</feature>
<keyword evidence="8" id="KW-1185">Reference proteome</keyword>
<evidence type="ECO:0000256" key="1">
    <source>
        <dbReference type="ARBA" id="ARBA00004651"/>
    </source>
</evidence>
<reference evidence="7" key="2">
    <citation type="submission" date="2023-01" db="EMBL/GenBank/DDBJ databases">
        <title>Draft genome sequence of Portibacter lacus strain NBRC 108769.</title>
        <authorList>
            <person name="Sun Q."/>
            <person name="Mori K."/>
        </authorList>
    </citation>
    <scope>NUCLEOTIDE SEQUENCE</scope>
    <source>
        <strain evidence="7">NBRC 108769</strain>
    </source>
</reference>
<feature type="transmembrane region" description="Helical" evidence="6">
    <location>
        <begin position="81"/>
        <end position="101"/>
    </location>
</feature>
<evidence type="ECO:0000313" key="8">
    <source>
        <dbReference type="Proteomes" id="UP001156666"/>
    </source>
</evidence>
<feature type="transmembrane region" description="Helical" evidence="6">
    <location>
        <begin position="269"/>
        <end position="290"/>
    </location>
</feature>
<organism evidence="7 8">
    <name type="scientific">Portibacter lacus</name>
    <dbReference type="NCBI Taxonomy" id="1099794"/>
    <lineage>
        <taxon>Bacteria</taxon>
        <taxon>Pseudomonadati</taxon>
        <taxon>Bacteroidota</taxon>
        <taxon>Saprospiria</taxon>
        <taxon>Saprospirales</taxon>
        <taxon>Haliscomenobacteraceae</taxon>
        <taxon>Portibacter</taxon>
    </lineage>
</organism>
<dbReference type="AlphaFoldDB" id="A0AA37WGS8"/>
<feature type="transmembrane region" description="Helical" evidence="6">
    <location>
        <begin position="460"/>
        <end position="480"/>
    </location>
</feature>
<feature type="transmembrane region" description="Helical" evidence="6">
    <location>
        <begin position="153"/>
        <end position="174"/>
    </location>
</feature>
<evidence type="ECO:0000256" key="5">
    <source>
        <dbReference type="ARBA" id="ARBA00023136"/>
    </source>
</evidence>
<keyword evidence="5 6" id="KW-0472">Membrane</keyword>
<feature type="transmembrane region" description="Helical" evidence="6">
    <location>
        <begin position="350"/>
        <end position="368"/>
    </location>
</feature>
<feature type="transmembrane region" description="Helical" evidence="6">
    <location>
        <begin position="310"/>
        <end position="330"/>
    </location>
</feature>
<name>A0AA37WGS8_9BACT</name>
<keyword evidence="3 6" id="KW-0812">Transmembrane</keyword>
<comment type="caution">
    <text evidence="7">The sequence shown here is derived from an EMBL/GenBank/DDBJ whole genome shotgun (WGS) entry which is preliminary data.</text>
</comment>
<keyword evidence="4 6" id="KW-1133">Transmembrane helix</keyword>
<evidence type="ECO:0000256" key="6">
    <source>
        <dbReference type="SAM" id="Phobius"/>
    </source>
</evidence>
<keyword evidence="2" id="KW-1003">Cell membrane</keyword>
<feature type="transmembrane region" description="Helical" evidence="6">
    <location>
        <begin position="194"/>
        <end position="217"/>
    </location>
</feature>
<feature type="transmembrane region" description="Helical" evidence="6">
    <location>
        <begin position="229"/>
        <end position="249"/>
    </location>
</feature>
<comment type="subcellular location">
    <subcellularLocation>
        <location evidence="1">Cell membrane</location>
        <topology evidence="1">Multi-pass membrane protein</topology>
    </subcellularLocation>
</comment>
<feature type="transmembrane region" description="Helical" evidence="6">
    <location>
        <begin position="433"/>
        <end position="454"/>
    </location>
</feature>
<feature type="transmembrane region" description="Helical" evidence="6">
    <location>
        <begin position="42"/>
        <end position="61"/>
    </location>
</feature>
<evidence type="ECO:0000256" key="4">
    <source>
        <dbReference type="ARBA" id="ARBA00022989"/>
    </source>
</evidence>
<feature type="transmembrane region" description="Helical" evidence="6">
    <location>
        <begin position="12"/>
        <end position="30"/>
    </location>
</feature>
<dbReference type="RefSeq" id="WP_235294480.1">
    <property type="nucleotide sequence ID" value="NZ_BSOH01000015.1"/>
</dbReference>
<dbReference type="EMBL" id="BSOH01000015">
    <property type="protein sequence ID" value="GLR18090.1"/>
    <property type="molecule type" value="Genomic_DNA"/>
</dbReference>
<feature type="transmembrane region" description="Helical" evidence="6">
    <location>
        <begin position="401"/>
        <end position="421"/>
    </location>
</feature>
<dbReference type="GO" id="GO:0005886">
    <property type="term" value="C:plasma membrane"/>
    <property type="evidence" value="ECO:0007669"/>
    <property type="project" value="UniProtKB-SubCell"/>
</dbReference>
<proteinExistence type="predicted"/>
<dbReference type="Proteomes" id="UP001156666">
    <property type="component" value="Unassembled WGS sequence"/>
</dbReference>
<evidence type="ECO:0000256" key="2">
    <source>
        <dbReference type="ARBA" id="ARBA00022475"/>
    </source>
</evidence>
<dbReference type="PANTHER" id="PTHR30250:SF11">
    <property type="entry name" value="O-ANTIGEN TRANSPORTER-RELATED"/>
    <property type="match status" value="1"/>
</dbReference>
<dbReference type="InterPro" id="IPR050833">
    <property type="entry name" value="Poly_Biosynth_Transport"/>
</dbReference>
<dbReference type="Pfam" id="PF01943">
    <property type="entry name" value="Polysacc_synt"/>
    <property type="match status" value="1"/>
</dbReference>